<dbReference type="InterPro" id="IPR002563">
    <property type="entry name" value="Flavin_Rdtase-like_dom"/>
</dbReference>
<dbReference type="GO" id="GO:0061709">
    <property type="term" value="P:reticulophagy"/>
    <property type="evidence" value="ECO:0007669"/>
    <property type="project" value="TreeGrafter"/>
</dbReference>
<evidence type="ECO:0000256" key="7">
    <source>
        <dbReference type="SAM" id="MobiDB-lite"/>
    </source>
</evidence>
<dbReference type="SUPFAM" id="SSF64356">
    <property type="entry name" value="SNARE-like"/>
    <property type="match status" value="1"/>
</dbReference>
<dbReference type="SMART" id="SM00220">
    <property type="entry name" value="S_TKc"/>
    <property type="match status" value="1"/>
</dbReference>
<gene>
    <name evidence="9" type="primary">ATG1</name>
    <name evidence="9" type="ORF">MVES_002644</name>
</gene>
<dbReference type="Gene3D" id="1.10.510.10">
    <property type="entry name" value="Transferase(Phosphotransferase) domain 1"/>
    <property type="match status" value="1"/>
</dbReference>
<evidence type="ECO:0000256" key="3">
    <source>
        <dbReference type="ARBA" id="ARBA00022741"/>
    </source>
</evidence>
<keyword evidence="4" id="KW-0418">Kinase</keyword>
<reference evidence="9 10" key="1">
    <citation type="submission" date="2017-10" db="EMBL/GenBank/DDBJ databases">
        <title>A novel species of cold-tolerant Malassezia isolated from bats.</title>
        <authorList>
            <person name="Lorch J.M."/>
            <person name="Palmer J.M."/>
            <person name="Vanderwolf K.J."/>
            <person name="Schmidt K.Z."/>
            <person name="Verant M.L."/>
            <person name="Weller T.J."/>
            <person name="Blehert D.S."/>
        </authorList>
    </citation>
    <scope>NUCLEOTIDE SEQUENCE [LARGE SCALE GENOMIC DNA]</scope>
    <source>
        <strain evidence="9 10">NWHC:44797-103</strain>
    </source>
</reference>
<proteinExistence type="predicted"/>
<keyword evidence="3" id="KW-0547">Nucleotide-binding</keyword>
<evidence type="ECO:0000313" key="9">
    <source>
        <dbReference type="EMBL" id="PKI83408.1"/>
    </source>
</evidence>
<dbReference type="EMBL" id="KZ454991">
    <property type="protein sequence ID" value="PKI83408.1"/>
    <property type="molecule type" value="Genomic_DNA"/>
</dbReference>
<dbReference type="InterPro" id="IPR048941">
    <property type="entry name" value="ATG1-like_MIT2"/>
</dbReference>
<dbReference type="InterPro" id="IPR022708">
    <property type="entry name" value="Atg1-like_tMIT"/>
</dbReference>
<dbReference type="PROSITE" id="PS50011">
    <property type="entry name" value="PROTEIN_KINASE_DOM"/>
    <property type="match status" value="1"/>
</dbReference>
<evidence type="ECO:0000259" key="8">
    <source>
        <dbReference type="PROSITE" id="PS50011"/>
    </source>
</evidence>
<dbReference type="Pfam" id="PF01613">
    <property type="entry name" value="Flavin_Reduct"/>
    <property type="match status" value="1"/>
</dbReference>
<dbReference type="InterPro" id="IPR012349">
    <property type="entry name" value="Split_barrel_FMN-bd"/>
</dbReference>
<dbReference type="PANTHER" id="PTHR24348">
    <property type="entry name" value="SERINE/THREONINE-PROTEIN KINASE UNC-51-RELATED"/>
    <property type="match status" value="1"/>
</dbReference>
<dbReference type="STRING" id="2020962.A0A2N1JA26"/>
<dbReference type="Pfam" id="PF04628">
    <property type="entry name" value="Sedlin_N"/>
    <property type="match status" value="1"/>
</dbReference>
<evidence type="ECO:0000256" key="5">
    <source>
        <dbReference type="ARBA" id="ARBA00022840"/>
    </source>
</evidence>
<feature type="region of interest" description="Disordered" evidence="7">
    <location>
        <begin position="251"/>
        <end position="284"/>
    </location>
</feature>
<feature type="compositionally biased region" description="Basic and acidic residues" evidence="7">
    <location>
        <begin position="266"/>
        <end position="284"/>
    </location>
</feature>
<dbReference type="Proteomes" id="UP000232875">
    <property type="component" value="Unassembled WGS sequence"/>
</dbReference>
<dbReference type="GO" id="GO:0042594">
    <property type="term" value="P:response to starvation"/>
    <property type="evidence" value="ECO:0007669"/>
    <property type="project" value="TreeGrafter"/>
</dbReference>
<evidence type="ECO:0000256" key="2">
    <source>
        <dbReference type="ARBA" id="ARBA00022679"/>
    </source>
</evidence>
<dbReference type="OrthoDB" id="346907at2759"/>
<feature type="domain" description="Protein kinase" evidence="8">
    <location>
        <begin position="1"/>
        <end position="315"/>
    </location>
</feature>
<dbReference type="InterPro" id="IPR006722">
    <property type="entry name" value="Sedlin"/>
</dbReference>
<sequence>MAAESSEEEKCVGDYAPPRQLFAVKSVMRNKLSPKLLENLEGEISILTSMRHTNIVDLRDCVYSDEFIHLIMEYCPGGDLSQYIRQHGDVAPWDGNAAANPLAAEQRRLYPHPIDGGLNDAMVRSFFAQLASALRFLRSRDIVHRDIKPQNLLLRIPDEECLASGHPRELPQIKVADFGFARSLPAASLAKTLCGSPLYMAPEILRYEKYDAKADLWSVGAVLYEMSVGKPPFRATNHVELLRRIEQSNDRIKFPDERSPQSLARDAARRKMHGEQPRPTPHDVAPDIKALIRSLLKRHPVERMSFDEFFHDDVIVAVPYSGRAILKDDLAASLLSEKSGIALDADLFGMSRLETSPPLARAEAPLEDSKEPDTVLASRLMELPINDASRALNTAFGFKPGAESEVSNTPGAGKMPPNALNPSALSRAISMAGGRLASSGTAPAQAKSLDALDTAPFSEQDLAAVLHGFAQKAYVLHEFADARLAECNATVRMNTNGLSPVDSSPNSAALHFQETVVAESLALYVRALGFLQRGLFAVNGYAENLEGAEPSEAMRSLAHWFRSQFDECYEKSVHARAALSADVVPDSVQNLDRQIFDKALELARSAAVDELEGNCEQLDWDTTNCVLAYETAAALLLGLLDPGEDALGLSVTSVSTVEKFLKSINKRLSALQSRIEDQVKDAPKHAKQHTDQYLGLLMSIEDNAMCVCHAADNSYGYLTNTRIKFLLMLQQSEEPGPDADILPVFRAIYTAYTAYMANPFVDCNVHLLPGYDPEAGLATPRPCAPIQMQGGARPIESPLFAKRISEIAGWVSDCSSERAAETVTLAESIKQLMRGSAQPVAIVSAFLPPDKAHEKPRFIHSATLSSFTTVSLSPPIVAFSIRLPSRMADALRTGAEISSEGNSDTHKRKPHFLIHILSSTQSPLSNYFARPGAPAYPIEASAACDDEEHPFASHPSAPSTTVDGQLVLRESLGALACSLVYQLDLSSADLHGTTRFIDKDGSQEAGSALFLGEIHAVEQAVHEQNEKDTRRPLVYWNQQYCSLLENS</sequence>
<dbReference type="InterPro" id="IPR011012">
    <property type="entry name" value="Longin-like_dom_sf"/>
</dbReference>
<dbReference type="GO" id="GO:0000045">
    <property type="term" value="P:autophagosome assembly"/>
    <property type="evidence" value="ECO:0007669"/>
    <property type="project" value="TreeGrafter"/>
</dbReference>
<dbReference type="AlphaFoldDB" id="A0A2N1JA26"/>
<dbReference type="GO" id="GO:0000422">
    <property type="term" value="P:autophagy of mitochondrion"/>
    <property type="evidence" value="ECO:0007669"/>
    <property type="project" value="TreeGrafter"/>
</dbReference>
<accession>A0A2N1JA26</accession>
<dbReference type="EC" id="2.7.11.1" evidence="1"/>
<dbReference type="Gene3D" id="3.30.450.70">
    <property type="match status" value="1"/>
</dbReference>
<dbReference type="Gene3D" id="2.30.110.10">
    <property type="entry name" value="Electron Transport, Fmn-binding Protein, Chain A"/>
    <property type="match status" value="1"/>
</dbReference>
<keyword evidence="2" id="KW-0808">Transferase</keyword>
<dbReference type="GO" id="GO:0006888">
    <property type="term" value="P:endoplasmic reticulum to Golgi vesicle-mediated transport"/>
    <property type="evidence" value="ECO:0007669"/>
    <property type="project" value="InterPro"/>
</dbReference>
<dbReference type="PROSITE" id="PS00108">
    <property type="entry name" value="PROTEIN_KINASE_ST"/>
    <property type="match status" value="1"/>
</dbReference>
<keyword evidence="5" id="KW-0067">ATP-binding</keyword>
<evidence type="ECO:0000256" key="1">
    <source>
        <dbReference type="ARBA" id="ARBA00012513"/>
    </source>
</evidence>
<evidence type="ECO:0000313" key="10">
    <source>
        <dbReference type="Proteomes" id="UP000232875"/>
    </source>
</evidence>
<organism evidence="9 10">
    <name type="scientific">Malassezia vespertilionis</name>
    <dbReference type="NCBI Taxonomy" id="2020962"/>
    <lineage>
        <taxon>Eukaryota</taxon>
        <taxon>Fungi</taxon>
        <taxon>Dikarya</taxon>
        <taxon>Basidiomycota</taxon>
        <taxon>Ustilaginomycotina</taxon>
        <taxon>Malasseziomycetes</taxon>
        <taxon>Malasseziales</taxon>
        <taxon>Malasseziaceae</taxon>
        <taxon>Malassezia</taxon>
    </lineage>
</organism>
<dbReference type="InterPro" id="IPR011009">
    <property type="entry name" value="Kinase-like_dom_sf"/>
</dbReference>
<dbReference type="GO" id="GO:0010181">
    <property type="term" value="F:FMN binding"/>
    <property type="evidence" value="ECO:0007669"/>
    <property type="project" value="InterPro"/>
</dbReference>
<dbReference type="Gene3D" id="3.30.200.20">
    <property type="entry name" value="Phosphorylase Kinase, domain 1"/>
    <property type="match status" value="1"/>
</dbReference>
<evidence type="ECO:0000256" key="4">
    <source>
        <dbReference type="ARBA" id="ARBA00022777"/>
    </source>
</evidence>
<evidence type="ECO:0000256" key="6">
    <source>
        <dbReference type="ARBA" id="ARBA00030237"/>
    </source>
</evidence>
<protein>
    <recommendedName>
        <fullName evidence="1">non-specific serine/threonine protein kinase</fullName>
        <ecNumber evidence="1">2.7.11.1</ecNumber>
    </recommendedName>
    <alternativeName>
        <fullName evidence="6">Autophagy-related protein 1</fullName>
    </alternativeName>
</protein>
<dbReference type="GO" id="GO:0005524">
    <property type="term" value="F:ATP binding"/>
    <property type="evidence" value="ECO:0007669"/>
    <property type="project" value="UniProtKB-KW"/>
</dbReference>
<dbReference type="InterPro" id="IPR000719">
    <property type="entry name" value="Prot_kinase_dom"/>
</dbReference>
<name>A0A2N1JA26_9BASI</name>
<dbReference type="GO" id="GO:0005829">
    <property type="term" value="C:cytosol"/>
    <property type="evidence" value="ECO:0007669"/>
    <property type="project" value="TreeGrafter"/>
</dbReference>
<dbReference type="GO" id="GO:0034045">
    <property type="term" value="C:phagophore assembly site membrane"/>
    <property type="evidence" value="ECO:0007669"/>
    <property type="project" value="TreeGrafter"/>
</dbReference>
<dbReference type="GO" id="GO:0010506">
    <property type="term" value="P:regulation of autophagy"/>
    <property type="evidence" value="ECO:0007669"/>
    <property type="project" value="InterPro"/>
</dbReference>
<keyword evidence="10" id="KW-1185">Reference proteome</keyword>
<dbReference type="GO" id="GO:0004674">
    <property type="term" value="F:protein serine/threonine kinase activity"/>
    <property type="evidence" value="ECO:0007669"/>
    <property type="project" value="UniProtKB-EC"/>
</dbReference>
<dbReference type="SUPFAM" id="SSF50475">
    <property type="entry name" value="FMN-binding split barrel"/>
    <property type="match status" value="1"/>
</dbReference>
<dbReference type="InterPro" id="IPR008271">
    <property type="entry name" value="Ser/Thr_kinase_AS"/>
</dbReference>
<dbReference type="Pfam" id="PF21127">
    <property type="entry name" value="ATG1-like_MIT2"/>
    <property type="match status" value="1"/>
</dbReference>
<dbReference type="InterPro" id="IPR045269">
    <property type="entry name" value="Atg1-like"/>
</dbReference>
<dbReference type="GO" id="GO:0034727">
    <property type="term" value="P:piecemeal microautophagy of the nucleus"/>
    <property type="evidence" value="ECO:0007669"/>
    <property type="project" value="TreeGrafter"/>
</dbReference>
<dbReference type="GO" id="GO:0005776">
    <property type="term" value="C:autophagosome"/>
    <property type="evidence" value="ECO:0007669"/>
    <property type="project" value="TreeGrafter"/>
</dbReference>
<dbReference type="Pfam" id="PF00069">
    <property type="entry name" value="Pkinase"/>
    <property type="match status" value="1"/>
</dbReference>
<dbReference type="Pfam" id="PF12063">
    <property type="entry name" value="ATG1-like_MIT1"/>
    <property type="match status" value="1"/>
</dbReference>
<dbReference type="SMART" id="SM00903">
    <property type="entry name" value="Flavin_Reduct"/>
    <property type="match status" value="1"/>
</dbReference>
<dbReference type="SUPFAM" id="SSF56112">
    <property type="entry name" value="Protein kinase-like (PK-like)"/>
    <property type="match status" value="1"/>
</dbReference>
<dbReference type="PANTHER" id="PTHR24348:SF22">
    <property type="entry name" value="NON-SPECIFIC SERINE_THREONINE PROTEIN KINASE"/>
    <property type="match status" value="1"/>
</dbReference>